<proteinExistence type="predicted"/>
<feature type="compositionally biased region" description="Gly residues" evidence="1">
    <location>
        <begin position="214"/>
        <end position="228"/>
    </location>
</feature>
<protein>
    <recommendedName>
        <fullName evidence="3">Shisa N-terminal domain-containing protein</fullName>
    </recommendedName>
</protein>
<feature type="region of interest" description="Disordered" evidence="1">
    <location>
        <begin position="382"/>
        <end position="449"/>
    </location>
</feature>
<feature type="domain" description="Shisa N-terminal" evidence="3">
    <location>
        <begin position="294"/>
        <end position="345"/>
    </location>
</feature>
<evidence type="ECO:0000259" key="3">
    <source>
        <dbReference type="Pfam" id="PF13908"/>
    </source>
</evidence>
<feature type="region of interest" description="Disordered" evidence="1">
    <location>
        <begin position="211"/>
        <end position="247"/>
    </location>
</feature>
<feature type="transmembrane region" description="Helical" evidence="2">
    <location>
        <begin position="59"/>
        <end position="81"/>
    </location>
</feature>
<evidence type="ECO:0000256" key="1">
    <source>
        <dbReference type="SAM" id="MobiDB-lite"/>
    </source>
</evidence>
<dbReference type="EMBL" id="CAJOBB010000295">
    <property type="protein sequence ID" value="CAF3642457.1"/>
    <property type="molecule type" value="Genomic_DNA"/>
</dbReference>
<gene>
    <name evidence="4" type="ORF">KXQ929_LOCUS7277</name>
</gene>
<reference evidence="4" key="1">
    <citation type="submission" date="2021-02" db="EMBL/GenBank/DDBJ databases">
        <authorList>
            <person name="Nowell W R."/>
        </authorList>
    </citation>
    <scope>NUCLEOTIDE SEQUENCE</scope>
</reference>
<sequence length="449" mass="50054">MNVMAISLVIITNVDCRASGHGRGRAGRLRISNIVKNRHHYNNINRQSSILHKSNNRNLIRGTVTGGATILVGSLALRSYVSNYKKISNQSDLILTNGTGNVCVNRENISNFVFNEFHCPLSPIFTTNDRYCCGSFQQQYCCSFWESHRQVTGTVIGIIAACSLLLVFIICFIIYYRRQTKQKESSNVKSYIRHFNLVLVILSLVEGKGFSSSRGGGIKGSKGSGVFGGSSSNVRPNNYNTMTKPRSGSSFKKNAMGFAAGAAGGIAAYSIMRSMSGSYRSRPGGYYEPGYGGGDTCVNNEDMNGTSFGSFRCPLNGFPYEAKYCCGEYGKQYCCVREKNRFLRNSAHFGWIVLIIIVLFTVILLVARRRRQRQKEMIMVPTEPPMHEQNKPPPFYHPPPPPMGYPAPPQYPAPNPYAVPPQNYSENFNPYAQQSHMPYPPQQQPYHSQ</sequence>
<comment type="caution">
    <text evidence="4">The sequence shown here is derived from an EMBL/GenBank/DDBJ whole genome shotgun (WGS) entry which is preliminary data.</text>
</comment>
<feature type="transmembrane region" description="Helical" evidence="2">
    <location>
        <begin position="254"/>
        <end position="272"/>
    </location>
</feature>
<keyword evidence="2" id="KW-0812">Transmembrane</keyword>
<feature type="compositionally biased region" description="Pro residues" evidence="1">
    <location>
        <begin position="391"/>
        <end position="419"/>
    </location>
</feature>
<feature type="transmembrane region" description="Helical" evidence="2">
    <location>
        <begin position="155"/>
        <end position="176"/>
    </location>
</feature>
<evidence type="ECO:0000313" key="5">
    <source>
        <dbReference type="Proteomes" id="UP000663868"/>
    </source>
</evidence>
<dbReference type="AlphaFoldDB" id="A0A818QKJ2"/>
<feature type="compositionally biased region" description="Polar residues" evidence="1">
    <location>
        <begin position="422"/>
        <end position="432"/>
    </location>
</feature>
<accession>A0A818QKJ2</accession>
<dbReference type="Proteomes" id="UP000663868">
    <property type="component" value="Unassembled WGS sequence"/>
</dbReference>
<keyword evidence="2" id="KW-1133">Transmembrane helix</keyword>
<dbReference type="InterPro" id="IPR053891">
    <property type="entry name" value="Shisa_N"/>
</dbReference>
<keyword evidence="2" id="KW-0472">Membrane</keyword>
<feature type="domain" description="Shisa N-terminal" evidence="3">
    <location>
        <begin position="101"/>
        <end position="147"/>
    </location>
</feature>
<evidence type="ECO:0000313" key="4">
    <source>
        <dbReference type="EMBL" id="CAF3642457.1"/>
    </source>
</evidence>
<feature type="transmembrane region" description="Helical" evidence="2">
    <location>
        <begin position="349"/>
        <end position="367"/>
    </location>
</feature>
<name>A0A818QKJ2_9BILA</name>
<dbReference type="Pfam" id="PF13908">
    <property type="entry name" value="Shisa_N"/>
    <property type="match status" value="2"/>
</dbReference>
<organism evidence="4 5">
    <name type="scientific">Adineta steineri</name>
    <dbReference type="NCBI Taxonomy" id="433720"/>
    <lineage>
        <taxon>Eukaryota</taxon>
        <taxon>Metazoa</taxon>
        <taxon>Spiralia</taxon>
        <taxon>Gnathifera</taxon>
        <taxon>Rotifera</taxon>
        <taxon>Eurotatoria</taxon>
        <taxon>Bdelloidea</taxon>
        <taxon>Adinetida</taxon>
        <taxon>Adinetidae</taxon>
        <taxon>Adineta</taxon>
    </lineage>
</organism>
<evidence type="ECO:0000256" key="2">
    <source>
        <dbReference type="SAM" id="Phobius"/>
    </source>
</evidence>
<feature type="compositionally biased region" description="Polar residues" evidence="1">
    <location>
        <begin position="233"/>
        <end position="247"/>
    </location>
</feature>